<name>A0AAV4LWS3_BABCB</name>
<organism evidence="2 3">
    <name type="scientific">Babesia caballi</name>
    <dbReference type="NCBI Taxonomy" id="5871"/>
    <lineage>
        <taxon>Eukaryota</taxon>
        <taxon>Sar</taxon>
        <taxon>Alveolata</taxon>
        <taxon>Apicomplexa</taxon>
        <taxon>Aconoidasida</taxon>
        <taxon>Piroplasmida</taxon>
        <taxon>Babesiidae</taxon>
        <taxon>Babesia</taxon>
    </lineage>
</organism>
<dbReference type="RefSeq" id="XP_067716365.1">
    <property type="nucleotide sequence ID" value="XM_067860264.1"/>
</dbReference>
<dbReference type="AlphaFoldDB" id="A0AAV4LWS3"/>
<dbReference type="GeneID" id="94195777"/>
<comment type="caution">
    <text evidence="2">The sequence shown here is derived from an EMBL/GenBank/DDBJ whole genome shotgun (WGS) entry which is preliminary data.</text>
</comment>
<accession>A0AAV4LWS3</accession>
<protein>
    <submittedName>
        <fullName evidence="2">Uncharacterized protein</fullName>
    </submittedName>
</protein>
<evidence type="ECO:0000313" key="3">
    <source>
        <dbReference type="Proteomes" id="UP001497744"/>
    </source>
</evidence>
<dbReference type="EMBL" id="BPLF01000003">
    <property type="protein sequence ID" value="GIX64296.1"/>
    <property type="molecule type" value="Genomic_DNA"/>
</dbReference>
<gene>
    <name evidence="2" type="ORF">BcabD6B2_37310</name>
</gene>
<proteinExistence type="predicted"/>
<evidence type="ECO:0000313" key="2">
    <source>
        <dbReference type="EMBL" id="GIX64296.1"/>
    </source>
</evidence>
<sequence length="859" mass="89964">MATTRLSSELPFRIRSRVFLKACGEMNISVTSSEGAAVLAPEHPAHAFSTAVPLSSDNLLLYGRAAHVSAGMAALRKSASTADRVRSRGSRSRFSFSVLGSESRFASAAAQSAYFSRRESGASSRGDVLEERSVAAKMSWAILSHLQAVDGSMAAEPEAPPCTLGAERAGKPLIPRRNFRLRKHRVAIAPPPAALCIACLAAAPPRQRGSTPRLHQTDGCTCLTERRASANNNISYCHFTFVLGLLPREAEDQVDQGPHAVAGAAAAGLVEGGAGDVPVDPLGRLDELLQKQRGVDRGGLGGRVGVGQVGDLRLDARRVLLRERQPPGELTGLVQPEKGLERALTGCDCWDRPQHVAHTLVVGKVTAVLVPCVGMKAPIPPPTQCDDATAGQGGSVNDVVHLELLGVDQGVGQSKPALGVGVVHLAQCYTPQHVAHLDGLAVGGRDHVAGPVGVRPGHVLAGGADEVDLHAARLERGNGLGGAENGRHAAHVELHQLDLAGGALDVQAAGVEHDALADEGDLGLDVPLADVGGVQELRGVAATLPDGQVGAHAQRAAVGLGQDLDRQPQGRVLLLHVVGHGHRVGVVGRRRDELTRRVHRHGERPAAPGHVGAVEDGAGGDVEGLQLVARVLVLPEALVHADFVEHAGDHRLHEVRCEVPEHQENVLAPVVGGDLGQGLRERVGVGAGDGLDGERAVGLGGEELDDLAANTCDAAQRDLPQLAREVGGRGHGAHAGLAGEEFRREALEPGQVEVRRLGGGRRLGREGQVEDDDVAIEPGEIGLRGRGRGREDVDAHAGRGSLGYREPVHHWDLSDQLSEHFGGSLRCALLGRPANGKEGKKHCYKNTDNAAVHFGHGPR</sequence>
<feature type="compositionally biased region" description="Basic and acidic residues" evidence="1">
    <location>
        <begin position="788"/>
        <end position="797"/>
    </location>
</feature>
<dbReference type="Proteomes" id="UP001497744">
    <property type="component" value="Unassembled WGS sequence"/>
</dbReference>
<evidence type="ECO:0000256" key="1">
    <source>
        <dbReference type="SAM" id="MobiDB-lite"/>
    </source>
</evidence>
<reference evidence="2 3" key="1">
    <citation type="submission" date="2021-06" db="EMBL/GenBank/DDBJ databases">
        <title>Genome sequence of Babesia caballi.</title>
        <authorList>
            <person name="Yamagishi J."/>
            <person name="Kidaka T."/>
            <person name="Ochi A."/>
        </authorList>
    </citation>
    <scope>NUCLEOTIDE SEQUENCE [LARGE SCALE GENOMIC DNA]</scope>
    <source>
        <strain evidence="2">USDA-D6B2</strain>
    </source>
</reference>
<keyword evidence="3" id="KW-1185">Reference proteome</keyword>
<feature type="region of interest" description="Disordered" evidence="1">
    <location>
        <begin position="780"/>
        <end position="801"/>
    </location>
</feature>